<keyword evidence="3" id="KW-1003">Cell membrane</keyword>
<organism evidence="9 10">
    <name type="scientific">Roseivivax lentus</name>
    <dbReference type="NCBI Taxonomy" id="633194"/>
    <lineage>
        <taxon>Bacteria</taxon>
        <taxon>Pseudomonadati</taxon>
        <taxon>Pseudomonadota</taxon>
        <taxon>Alphaproteobacteria</taxon>
        <taxon>Rhodobacterales</taxon>
        <taxon>Roseobacteraceae</taxon>
        <taxon>Roseivivax</taxon>
    </lineage>
</organism>
<evidence type="ECO:0000256" key="3">
    <source>
        <dbReference type="ARBA" id="ARBA00022475"/>
    </source>
</evidence>
<dbReference type="PROSITE" id="PS50928">
    <property type="entry name" value="ABC_TM1"/>
    <property type="match status" value="1"/>
</dbReference>
<comment type="similarity">
    <text evidence="7">Belongs to the binding-protein-dependent transport system permease family.</text>
</comment>
<evidence type="ECO:0000256" key="4">
    <source>
        <dbReference type="ARBA" id="ARBA00022692"/>
    </source>
</evidence>
<evidence type="ECO:0000259" key="8">
    <source>
        <dbReference type="PROSITE" id="PS50928"/>
    </source>
</evidence>
<feature type="transmembrane region" description="Helical" evidence="7">
    <location>
        <begin position="204"/>
        <end position="229"/>
    </location>
</feature>
<evidence type="ECO:0000256" key="6">
    <source>
        <dbReference type="ARBA" id="ARBA00023136"/>
    </source>
</evidence>
<dbReference type="STRING" id="633194.SAMN05421759_102673"/>
<feature type="transmembrane region" description="Helical" evidence="7">
    <location>
        <begin position="153"/>
        <end position="177"/>
    </location>
</feature>
<dbReference type="CDD" id="cd06261">
    <property type="entry name" value="TM_PBP2"/>
    <property type="match status" value="1"/>
</dbReference>
<keyword evidence="2 7" id="KW-0813">Transport</keyword>
<dbReference type="InterPro" id="IPR051393">
    <property type="entry name" value="ABC_transporter_permease"/>
</dbReference>
<reference evidence="10" key="1">
    <citation type="submission" date="2017-01" db="EMBL/GenBank/DDBJ databases">
        <authorList>
            <person name="Varghese N."/>
            <person name="Submissions S."/>
        </authorList>
    </citation>
    <scope>NUCLEOTIDE SEQUENCE [LARGE SCALE GENOMIC DNA]</scope>
    <source>
        <strain evidence="10">DSM 29430</strain>
    </source>
</reference>
<feature type="transmembrane region" description="Helical" evidence="7">
    <location>
        <begin position="117"/>
        <end position="141"/>
    </location>
</feature>
<evidence type="ECO:0000313" key="10">
    <source>
        <dbReference type="Proteomes" id="UP000186684"/>
    </source>
</evidence>
<evidence type="ECO:0000313" key="9">
    <source>
        <dbReference type="EMBL" id="SIS72756.1"/>
    </source>
</evidence>
<dbReference type="Gene3D" id="1.10.3720.10">
    <property type="entry name" value="MetI-like"/>
    <property type="match status" value="1"/>
</dbReference>
<dbReference type="EMBL" id="FTOQ01000002">
    <property type="protein sequence ID" value="SIS72756.1"/>
    <property type="molecule type" value="Genomic_DNA"/>
</dbReference>
<dbReference type="Proteomes" id="UP000186684">
    <property type="component" value="Unassembled WGS sequence"/>
</dbReference>
<protein>
    <submittedName>
        <fullName evidence="9">Carbohydrate ABC transporter membrane protein 1, CUT1 family</fullName>
    </submittedName>
</protein>
<sequence>MKHRTFFWFFLPTGLAMMLFIAAPLVSIIMQSMFAPHEAVLVTVENCGPFGCQQETIVDQEATRALRDAQPLGRFVGLDIYFDRGHLAVAEVAQAWRNADDLGAFWTRLQNLPFYRAMAFTLTYTFTVTPLLIVLGLMIALGVNAINARIKGVVIFFSLLPMIVTPLVGSLILFWMIDSRGILGTAIQWLADDPDLSLKASTTLTWVMLIVYGVWHSAPFAFVVFYAGLQTLPMDQIEAAQIDGATRWQQVRFVVIPHLMPLVTFVALIQLMDNFRVLEPIVGFNAQAHATSLSWTILNDLGGETRQLSAASATSVMTVIGVAILLTPVLVRTWRDFKGKT</sequence>
<name>A0A1N7LG56_9RHOB</name>
<comment type="subcellular location">
    <subcellularLocation>
        <location evidence="1 7">Cell membrane</location>
        <topology evidence="1 7">Multi-pass membrane protein</topology>
    </subcellularLocation>
</comment>
<dbReference type="InterPro" id="IPR000515">
    <property type="entry name" value="MetI-like"/>
</dbReference>
<keyword evidence="5 7" id="KW-1133">Transmembrane helix</keyword>
<dbReference type="PANTHER" id="PTHR30193">
    <property type="entry name" value="ABC TRANSPORTER PERMEASE PROTEIN"/>
    <property type="match status" value="1"/>
</dbReference>
<gene>
    <name evidence="9" type="ORF">SAMN05421759_102673</name>
</gene>
<feature type="transmembrane region" description="Helical" evidence="7">
    <location>
        <begin position="308"/>
        <end position="331"/>
    </location>
</feature>
<dbReference type="SUPFAM" id="SSF161098">
    <property type="entry name" value="MetI-like"/>
    <property type="match status" value="1"/>
</dbReference>
<dbReference type="PANTHER" id="PTHR30193:SF37">
    <property type="entry name" value="INNER MEMBRANE ABC TRANSPORTER PERMEASE PROTEIN YCJO"/>
    <property type="match status" value="1"/>
</dbReference>
<feature type="transmembrane region" description="Helical" evidence="7">
    <location>
        <begin position="7"/>
        <end position="30"/>
    </location>
</feature>
<keyword evidence="6 7" id="KW-0472">Membrane</keyword>
<proteinExistence type="inferred from homology"/>
<dbReference type="GO" id="GO:0055085">
    <property type="term" value="P:transmembrane transport"/>
    <property type="evidence" value="ECO:0007669"/>
    <property type="project" value="InterPro"/>
</dbReference>
<keyword evidence="10" id="KW-1185">Reference proteome</keyword>
<evidence type="ECO:0000256" key="1">
    <source>
        <dbReference type="ARBA" id="ARBA00004651"/>
    </source>
</evidence>
<evidence type="ECO:0000256" key="5">
    <source>
        <dbReference type="ARBA" id="ARBA00022989"/>
    </source>
</evidence>
<dbReference type="Pfam" id="PF00528">
    <property type="entry name" value="BPD_transp_1"/>
    <property type="match status" value="1"/>
</dbReference>
<evidence type="ECO:0000256" key="2">
    <source>
        <dbReference type="ARBA" id="ARBA00022448"/>
    </source>
</evidence>
<feature type="domain" description="ABC transmembrane type-1" evidence="8">
    <location>
        <begin position="118"/>
        <end position="329"/>
    </location>
</feature>
<dbReference type="InterPro" id="IPR035906">
    <property type="entry name" value="MetI-like_sf"/>
</dbReference>
<feature type="transmembrane region" description="Helical" evidence="7">
    <location>
        <begin position="250"/>
        <end position="272"/>
    </location>
</feature>
<dbReference type="OrthoDB" id="8417460at2"/>
<dbReference type="AlphaFoldDB" id="A0A1N7LG56"/>
<evidence type="ECO:0000256" key="7">
    <source>
        <dbReference type="RuleBase" id="RU363032"/>
    </source>
</evidence>
<keyword evidence="4 7" id="KW-0812">Transmembrane</keyword>
<dbReference type="RefSeq" id="WP_076446291.1">
    <property type="nucleotide sequence ID" value="NZ_FTOQ01000002.1"/>
</dbReference>
<accession>A0A1N7LG56</accession>
<dbReference type="GO" id="GO:0005886">
    <property type="term" value="C:plasma membrane"/>
    <property type="evidence" value="ECO:0007669"/>
    <property type="project" value="UniProtKB-SubCell"/>
</dbReference>